<keyword evidence="4 6" id="KW-1133">Transmembrane helix</keyword>
<evidence type="ECO:0000313" key="8">
    <source>
        <dbReference type="Proteomes" id="UP000031972"/>
    </source>
</evidence>
<evidence type="ECO:0000256" key="5">
    <source>
        <dbReference type="ARBA" id="ARBA00023136"/>
    </source>
</evidence>
<keyword evidence="6" id="KW-1003">Cell membrane</keyword>
<feature type="transmembrane region" description="Helical" evidence="6">
    <location>
        <begin position="182"/>
        <end position="209"/>
    </location>
</feature>
<dbReference type="GO" id="GO:0005886">
    <property type="term" value="C:plasma membrane"/>
    <property type="evidence" value="ECO:0007669"/>
    <property type="project" value="UniProtKB-SubCell"/>
</dbReference>
<evidence type="ECO:0000256" key="2">
    <source>
        <dbReference type="ARBA" id="ARBA00009142"/>
    </source>
</evidence>
<evidence type="ECO:0000256" key="1">
    <source>
        <dbReference type="ARBA" id="ARBA00004141"/>
    </source>
</evidence>
<dbReference type="InterPro" id="IPR051598">
    <property type="entry name" value="TSUP/Inactive_protease-like"/>
</dbReference>
<dbReference type="InterPro" id="IPR002781">
    <property type="entry name" value="TM_pro_TauE-like"/>
</dbReference>
<proteinExistence type="inferred from homology"/>
<sequence length="274" mass="29189">MEWLLLLGIGLAAGALGSLIGLGGGVIVVPALLFFGSSLGWIAGITPQTAVGISLVVMIFTGLSSTLSYLKKNTVDIKSGLLFFIGSGPGTILGSWVNQRLTLDSFHLSFGFFMIFLSFILMVRNRIKPIKRFKTASYQRHFTDPQGVEFQYGFPPFIGVLAAFAVGFASGLFGIGGGSVMVPVMIIAFLFPPHVAVGTSMLMVFLSSLTGSASHIALGNVNWLYVLALAPGAWVGAKLGAWLNHRLRSDKLVLVLRFILILIGIRSIVEGLLG</sequence>
<feature type="transmembrane region" description="Helical" evidence="6">
    <location>
        <begin position="81"/>
        <end position="99"/>
    </location>
</feature>
<evidence type="ECO:0000256" key="6">
    <source>
        <dbReference type="RuleBase" id="RU363041"/>
    </source>
</evidence>
<keyword evidence="3 6" id="KW-0812">Transmembrane</keyword>
<feature type="transmembrane region" description="Helical" evidence="6">
    <location>
        <begin position="157"/>
        <end position="176"/>
    </location>
</feature>
<gene>
    <name evidence="7" type="ORF">KR50_32190</name>
</gene>
<accession>A0A0C2RPM0</accession>
<comment type="caution">
    <text evidence="7">The sequence shown here is derived from an EMBL/GenBank/DDBJ whole genome shotgun (WGS) entry which is preliminary data.</text>
</comment>
<feature type="transmembrane region" description="Helical" evidence="6">
    <location>
        <begin position="254"/>
        <end position="273"/>
    </location>
</feature>
<organism evidence="7 8">
    <name type="scientific">Jeotgalibacillus campisalis</name>
    <dbReference type="NCBI Taxonomy" id="220754"/>
    <lineage>
        <taxon>Bacteria</taxon>
        <taxon>Bacillati</taxon>
        <taxon>Bacillota</taxon>
        <taxon>Bacilli</taxon>
        <taxon>Bacillales</taxon>
        <taxon>Caryophanaceae</taxon>
        <taxon>Jeotgalibacillus</taxon>
    </lineage>
</organism>
<dbReference type="EMBL" id="JXRR01000021">
    <property type="protein sequence ID" value="KIL43699.1"/>
    <property type="molecule type" value="Genomic_DNA"/>
</dbReference>
<dbReference type="PATRIC" id="fig|220754.4.peg.3232"/>
<dbReference type="PANTHER" id="PTHR43701:SF2">
    <property type="entry name" value="MEMBRANE TRANSPORTER PROTEIN YJNA-RELATED"/>
    <property type="match status" value="1"/>
</dbReference>
<dbReference type="AlphaFoldDB" id="A0A0C2RPM0"/>
<dbReference type="PANTHER" id="PTHR43701">
    <property type="entry name" value="MEMBRANE TRANSPORTER PROTEIN MJ0441-RELATED"/>
    <property type="match status" value="1"/>
</dbReference>
<keyword evidence="5 6" id="KW-0472">Membrane</keyword>
<evidence type="ECO:0000313" key="7">
    <source>
        <dbReference type="EMBL" id="KIL43699.1"/>
    </source>
</evidence>
<dbReference type="Proteomes" id="UP000031972">
    <property type="component" value="Unassembled WGS sequence"/>
</dbReference>
<reference evidence="7 8" key="1">
    <citation type="submission" date="2015-01" db="EMBL/GenBank/DDBJ databases">
        <title>Jeotgalibacillus campisalis genome sequencing.</title>
        <authorList>
            <person name="Goh K.M."/>
            <person name="Chan K.-G."/>
            <person name="Yaakop A.S."/>
            <person name="Ee R."/>
            <person name="Gan H.M."/>
            <person name="Chan C.S."/>
        </authorList>
    </citation>
    <scope>NUCLEOTIDE SEQUENCE [LARGE SCALE GENOMIC DNA]</scope>
    <source>
        <strain evidence="7 8">SF-57</strain>
    </source>
</reference>
<evidence type="ECO:0000256" key="3">
    <source>
        <dbReference type="ARBA" id="ARBA00022692"/>
    </source>
</evidence>
<dbReference type="OrthoDB" id="9780109at2"/>
<feature type="transmembrane region" description="Helical" evidence="6">
    <location>
        <begin position="221"/>
        <end position="242"/>
    </location>
</feature>
<name>A0A0C2RPM0_9BACL</name>
<evidence type="ECO:0000256" key="4">
    <source>
        <dbReference type="ARBA" id="ARBA00022989"/>
    </source>
</evidence>
<protein>
    <recommendedName>
        <fullName evidence="6">Probable membrane transporter protein</fullName>
    </recommendedName>
</protein>
<dbReference type="Pfam" id="PF01925">
    <property type="entry name" value="TauE"/>
    <property type="match status" value="1"/>
</dbReference>
<feature type="transmembrane region" description="Helical" evidence="6">
    <location>
        <begin position="105"/>
        <end position="123"/>
    </location>
</feature>
<comment type="similarity">
    <text evidence="2 6">Belongs to the 4-toluene sulfonate uptake permease (TSUP) (TC 2.A.102) family.</text>
</comment>
<keyword evidence="8" id="KW-1185">Reference proteome</keyword>
<feature type="transmembrane region" description="Helical" evidence="6">
    <location>
        <begin position="49"/>
        <end position="69"/>
    </location>
</feature>
<comment type="subcellular location">
    <subcellularLocation>
        <location evidence="6">Cell membrane</location>
        <topology evidence="6">Multi-pass membrane protein</topology>
    </subcellularLocation>
    <subcellularLocation>
        <location evidence="1">Membrane</location>
        <topology evidence="1">Multi-pass membrane protein</topology>
    </subcellularLocation>
</comment>
<dbReference type="RefSeq" id="WP_041060764.1">
    <property type="nucleotide sequence ID" value="NZ_JXRR01000021.1"/>
</dbReference>